<dbReference type="EMBL" id="JANBOI010000012">
    <property type="protein sequence ID" value="KAJ1735769.1"/>
    <property type="molecule type" value="Genomic_DNA"/>
</dbReference>
<dbReference type="EC" id="3.4.19.3" evidence="5"/>
<dbReference type="Proteomes" id="UP001143981">
    <property type="component" value="Unassembled WGS sequence"/>
</dbReference>
<reference evidence="5" key="1">
    <citation type="submission" date="2022-07" db="EMBL/GenBank/DDBJ databases">
        <title>Phylogenomic reconstructions and comparative analyses of Kickxellomycotina fungi.</title>
        <authorList>
            <person name="Reynolds N.K."/>
            <person name="Stajich J.E."/>
            <person name="Barry K."/>
            <person name="Grigoriev I.V."/>
            <person name="Crous P."/>
            <person name="Smith M.E."/>
        </authorList>
    </citation>
    <scope>NUCLEOTIDE SEQUENCE</scope>
    <source>
        <strain evidence="5">BCRC 34381</strain>
    </source>
</reference>
<comment type="caution">
    <text evidence="5">The sequence shown here is derived from an EMBL/GenBank/DDBJ whole genome shotgun (WGS) entry which is preliminary data.</text>
</comment>
<evidence type="ECO:0000313" key="5">
    <source>
        <dbReference type="EMBL" id="KAJ1735769.1"/>
    </source>
</evidence>
<dbReference type="PANTHER" id="PTHR23402">
    <property type="entry name" value="PROTEASE FAMILY C15 PYROGLUTAMYL-PEPTIDASE I-RELATED"/>
    <property type="match status" value="1"/>
</dbReference>
<accession>A0A9W7YGC1</accession>
<sequence length="226" mass="24491">MAPTTTLHALVTGFEPFGEPRPDDNRSWEAVRLLAGETIAAGDVGVVCHCHRLPVSYGAVSEAMPRLHRSGDFGIAIHCGEGSSGAVRLERLAHRAGYVRPGDQGPLDLPPGGRVPGYDSAADELVTDVDVDSLRRALAAKCWAAVQVSMDAGRYVCDYTYFLSLAEGALYPRRGRVAPAVLFVHVPPQAGDPYSESQLAEIVREIIRVLARTQTQRQQRWCLTGE</sequence>
<evidence type="ECO:0000256" key="2">
    <source>
        <dbReference type="ARBA" id="ARBA00022670"/>
    </source>
</evidence>
<dbReference type="AlphaFoldDB" id="A0A9W7YGC1"/>
<dbReference type="InterPro" id="IPR016125">
    <property type="entry name" value="Peptidase_C15-like"/>
</dbReference>
<evidence type="ECO:0000256" key="4">
    <source>
        <dbReference type="ARBA" id="ARBA00022807"/>
    </source>
</evidence>
<organism evidence="5 6">
    <name type="scientific">Coemansia biformis</name>
    <dbReference type="NCBI Taxonomy" id="1286918"/>
    <lineage>
        <taxon>Eukaryota</taxon>
        <taxon>Fungi</taxon>
        <taxon>Fungi incertae sedis</taxon>
        <taxon>Zoopagomycota</taxon>
        <taxon>Kickxellomycotina</taxon>
        <taxon>Kickxellomycetes</taxon>
        <taxon>Kickxellales</taxon>
        <taxon>Kickxellaceae</taxon>
        <taxon>Coemansia</taxon>
    </lineage>
</organism>
<evidence type="ECO:0000256" key="1">
    <source>
        <dbReference type="ARBA" id="ARBA00006641"/>
    </source>
</evidence>
<name>A0A9W7YGC1_9FUNG</name>
<keyword evidence="4" id="KW-0788">Thiol protease</keyword>
<keyword evidence="2" id="KW-0645">Protease</keyword>
<dbReference type="PANTHER" id="PTHR23402:SF1">
    <property type="entry name" value="PYROGLUTAMYL-PEPTIDASE I"/>
    <property type="match status" value="1"/>
</dbReference>
<dbReference type="Gene3D" id="3.40.630.20">
    <property type="entry name" value="Peptidase C15, pyroglutamyl peptidase I-like"/>
    <property type="match status" value="1"/>
</dbReference>
<dbReference type="Pfam" id="PF01470">
    <property type="entry name" value="Peptidase_C15"/>
    <property type="match status" value="1"/>
</dbReference>
<gene>
    <name evidence="5" type="primary">PGPEP1</name>
    <name evidence="5" type="ORF">LPJ61_000366</name>
</gene>
<comment type="similarity">
    <text evidence="1">Belongs to the peptidase C15 family.</text>
</comment>
<keyword evidence="6" id="KW-1185">Reference proteome</keyword>
<protein>
    <submittedName>
        <fullName evidence="5">Pyroglutamyl-peptidase 1</fullName>
        <ecNumber evidence="5">3.4.19.3</ecNumber>
    </submittedName>
</protein>
<dbReference type="GO" id="GO:0006508">
    <property type="term" value="P:proteolysis"/>
    <property type="evidence" value="ECO:0007669"/>
    <property type="project" value="UniProtKB-KW"/>
</dbReference>
<evidence type="ECO:0000313" key="6">
    <source>
        <dbReference type="Proteomes" id="UP001143981"/>
    </source>
</evidence>
<dbReference type="InterPro" id="IPR036440">
    <property type="entry name" value="Peptidase_C15-like_sf"/>
</dbReference>
<keyword evidence="3 5" id="KW-0378">Hydrolase</keyword>
<dbReference type="GO" id="GO:0016920">
    <property type="term" value="F:pyroglutamyl-peptidase activity"/>
    <property type="evidence" value="ECO:0007669"/>
    <property type="project" value="UniProtKB-EC"/>
</dbReference>
<evidence type="ECO:0000256" key="3">
    <source>
        <dbReference type="ARBA" id="ARBA00022801"/>
    </source>
</evidence>
<dbReference type="OrthoDB" id="407146at2759"/>
<dbReference type="SUPFAM" id="SSF53182">
    <property type="entry name" value="Pyrrolidone carboxyl peptidase (pyroglutamate aminopeptidase)"/>
    <property type="match status" value="1"/>
</dbReference>
<proteinExistence type="inferred from homology"/>